<evidence type="ECO:0000313" key="2">
    <source>
        <dbReference type="EMBL" id="ORV79876.1"/>
    </source>
</evidence>
<keyword evidence="3" id="KW-1185">Reference proteome</keyword>
<sequence>MDARTLPLAHAAEQRHHQIVCLGARIDRSADLGHPQADAVVGEYREGQRELRPVERPGGFSDDDGIEATVTRGDISKEP</sequence>
<dbReference type="AlphaFoldDB" id="A0A1X1W1A0"/>
<name>A0A1X1W1A0_MYCGS</name>
<protein>
    <submittedName>
        <fullName evidence="2">Uncharacterized protein</fullName>
    </submittedName>
</protein>
<feature type="compositionally biased region" description="Basic and acidic residues" evidence="1">
    <location>
        <begin position="45"/>
        <end position="55"/>
    </location>
</feature>
<comment type="caution">
    <text evidence="2">The sequence shown here is derived from an EMBL/GenBank/DDBJ whole genome shotgun (WGS) entry which is preliminary data.</text>
</comment>
<evidence type="ECO:0000313" key="3">
    <source>
        <dbReference type="Proteomes" id="UP000193738"/>
    </source>
</evidence>
<organism evidence="2 3">
    <name type="scientific">Mycobacterium gastri</name>
    <dbReference type="NCBI Taxonomy" id="1777"/>
    <lineage>
        <taxon>Bacteria</taxon>
        <taxon>Bacillati</taxon>
        <taxon>Actinomycetota</taxon>
        <taxon>Actinomycetes</taxon>
        <taxon>Mycobacteriales</taxon>
        <taxon>Mycobacteriaceae</taxon>
        <taxon>Mycobacterium</taxon>
    </lineage>
</organism>
<dbReference type="Proteomes" id="UP000193738">
    <property type="component" value="Unassembled WGS sequence"/>
</dbReference>
<proteinExistence type="predicted"/>
<gene>
    <name evidence="2" type="ORF">AWC07_22170</name>
</gene>
<accession>A0A1X1W1A0</accession>
<reference evidence="2 3" key="1">
    <citation type="submission" date="2016-01" db="EMBL/GenBank/DDBJ databases">
        <title>The new phylogeny of the genus Mycobacterium.</title>
        <authorList>
            <person name="Tarcisio F."/>
            <person name="Conor M."/>
            <person name="Antonella G."/>
            <person name="Elisabetta G."/>
            <person name="Giulia F.S."/>
            <person name="Sara T."/>
            <person name="Anna F."/>
            <person name="Clotilde B."/>
            <person name="Roberto B."/>
            <person name="Veronica D.S."/>
            <person name="Fabio R."/>
            <person name="Monica P."/>
            <person name="Olivier J."/>
            <person name="Enrico T."/>
            <person name="Nicola S."/>
        </authorList>
    </citation>
    <scope>NUCLEOTIDE SEQUENCE [LARGE SCALE GENOMIC DNA]</scope>
    <source>
        <strain evidence="2 3">DSM 43505</strain>
    </source>
</reference>
<dbReference type="EMBL" id="LQOX01000009">
    <property type="protein sequence ID" value="ORV79876.1"/>
    <property type="molecule type" value="Genomic_DNA"/>
</dbReference>
<evidence type="ECO:0000256" key="1">
    <source>
        <dbReference type="SAM" id="MobiDB-lite"/>
    </source>
</evidence>
<feature type="region of interest" description="Disordered" evidence="1">
    <location>
        <begin position="45"/>
        <end position="79"/>
    </location>
</feature>